<dbReference type="KEGG" id="bcv:Bcav_4110"/>
<keyword evidence="8" id="KW-0472">Membrane</keyword>
<comment type="similarity">
    <text evidence="2">Belongs to the serine-aspartate repeat-containing protein (SDr) family.</text>
</comment>
<dbReference type="STRING" id="471853.Bcav_4110"/>
<dbReference type="AlphaFoldDB" id="C5C5Z3"/>
<dbReference type="InterPro" id="IPR013784">
    <property type="entry name" value="Carb-bd-like_fold"/>
</dbReference>
<dbReference type="Pfam" id="PF13620">
    <property type="entry name" value="CarboxypepD_reg"/>
    <property type="match status" value="4"/>
</dbReference>
<dbReference type="PANTHER" id="PTHR36108">
    <property type="entry name" value="COLOSSIN-B-RELATED"/>
    <property type="match status" value="1"/>
</dbReference>
<dbReference type="EMBL" id="CP001618">
    <property type="protein sequence ID" value="ACQ82351.1"/>
    <property type="molecule type" value="Genomic_DNA"/>
</dbReference>
<keyword evidence="5 9" id="KW-0732">Signal</keyword>
<dbReference type="InterPro" id="IPR008969">
    <property type="entry name" value="CarboxyPept-like_regulatory"/>
</dbReference>
<keyword evidence="8" id="KW-0812">Transmembrane</keyword>
<evidence type="ECO:0000256" key="1">
    <source>
        <dbReference type="ARBA" id="ARBA00000548"/>
    </source>
</evidence>
<dbReference type="HOGENOM" id="CLU_397259_0_0_11"/>
<dbReference type="Gene3D" id="2.60.40.1120">
    <property type="entry name" value="Carboxypeptidase-like, regulatory domain"/>
    <property type="match status" value="3"/>
</dbReference>
<evidence type="ECO:0000256" key="4">
    <source>
        <dbReference type="ARBA" id="ARBA00022525"/>
    </source>
</evidence>
<gene>
    <name evidence="10" type="ordered locus">Bcav_4110</name>
</gene>
<accession>C5C5Z3</accession>
<feature type="region of interest" description="Disordered" evidence="7">
    <location>
        <begin position="690"/>
        <end position="719"/>
    </location>
</feature>
<protein>
    <recommendedName>
        <fullName evidence="3">alpha-amylase</fullName>
        <ecNumber evidence="3">3.2.1.1</ecNumber>
    </recommendedName>
    <alternativeName>
        <fullName evidence="6">1,4-alpha-D-glucan glucanohydrolase</fullName>
    </alternativeName>
</protein>
<evidence type="ECO:0000256" key="9">
    <source>
        <dbReference type="SAM" id="SignalP"/>
    </source>
</evidence>
<feature type="compositionally biased region" description="Pro residues" evidence="7">
    <location>
        <begin position="693"/>
        <end position="714"/>
    </location>
</feature>
<feature type="chain" id="PRO_5002946907" description="alpha-amylase" evidence="9">
    <location>
        <begin position="20"/>
        <end position="753"/>
    </location>
</feature>
<dbReference type="SUPFAM" id="SSF49478">
    <property type="entry name" value="Cna protein B-type domain"/>
    <property type="match status" value="1"/>
</dbReference>
<feature type="signal peptide" evidence="9">
    <location>
        <begin position="1"/>
        <end position="19"/>
    </location>
</feature>
<dbReference type="Gene3D" id="2.60.40.10">
    <property type="entry name" value="Immunoglobulins"/>
    <property type="match status" value="1"/>
</dbReference>
<dbReference type="SUPFAM" id="SSF49464">
    <property type="entry name" value="Carboxypeptidase regulatory domain-like"/>
    <property type="match status" value="3"/>
</dbReference>
<evidence type="ECO:0000256" key="3">
    <source>
        <dbReference type="ARBA" id="ARBA00012595"/>
    </source>
</evidence>
<evidence type="ECO:0000256" key="5">
    <source>
        <dbReference type="ARBA" id="ARBA00022729"/>
    </source>
</evidence>
<name>C5C5Z3_BEUC1</name>
<feature type="transmembrane region" description="Helical" evidence="8">
    <location>
        <begin position="724"/>
        <end position="743"/>
    </location>
</feature>
<dbReference type="eggNOG" id="COG4932">
    <property type="taxonomic scope" value="Bacteria"/>
</dbReference>
<dbReference type="GO" id="GO:0030246">
    <property type="term" value="F:carbohydrate binding"/>
    <property type="evidence" value="ECO:0007669"/>
    <property type="project" value="InterPro"/>
</dbReference>
<dbReference type="GO" id="GO:0004556">
    <property type="term" value="F:alpha-amylase activity"/>
    <property type="evidence" value="ECO:0007669"/>
    <property type="project" value="UniProtKB-EC"/>
</dbReference>
<organism evidence="10 11">
    <name type="scientific">Beutenbergia cavernae (strain ATCC BAA-8 / DSM 12333 / CCUG 43141 / JCM 11478 / NBRC 16432 / NCIMB 13614 / HKI 0122)</name>
    <dbReference type="NCBI Taxonomy" id="471853"/>
    <lineage>
        <taxon>Bacteria</taxon>
        <taxon>Bacillati</taxon>
        <taxon>Actinomycetota</taxon>
        <taxon>Actinomycetes</taxon>
        <taxon>Micrococcales</taxon>
        <taxon>Beutenbergiaceae</taxon>
        <taxon>Beutenbergia</taxon>
    </lineage>
</organism>
<keyword evidence="11" id="KW-1185">Reference proteome</keyword>
<dbReference type="EC" id="3.2.1.1" evidence="3"/>
<reference evidence="10 11" key="1">
    <citation type="journal article" date="2009" name="Stand. Genomic Sci.">
        <title>Complete genome sequence of Beutenbergia cavernae type strain (HKI 0122).</title>
        <authorList>
            <person name="Land M."/>
            <person name="Pukall R."/>
            <person name="Abt B."/>
            <person name="Goker M."/>
            <person name="Rohde M."/>
            <person name="Glavina Del Rio T."/>
            <person name="Tice H."/>
            <person name="Copeland A."/>
            <person name="Cheng J.F."/>
            <person name="Lucas S."/>
            <person name="Chen F."/>
            <person name="Nolan M."/>
            <person name="Bruce D."/>
            <person name="Goodwin L."/>
            <person name="Pitluck S."/>
            <person name="Ivanova N."/>
            <person name="Mavromatis K."/>
            <person name="Ovchinnikova G."/>
            <person name="Pati A."/>
            <person name="Chen A."/>
            <person name="Palaniappan K."/>
            <person name="Hauser L."/>
            <person name="Chang Y.J."/>
            <person name="Jefferies C.C."/>
            <person name="Saunders E."/>
            <person name="Brettin T."/>
            <person name="Detter J.C."/>
            <person name="Han C."/>
            <person name="Chain P."/>
            <person name="Bristow J."/>
            <person name="Eisen J.A."/>
            <person name="Markowitz V."/>
            <person name="Hugenholtz P."/>
            <person name="Kyrpides N.C."/>
            <person name="Klenk H.P."/>
            <person name="Lapidus A."/>
        </authorList>
    </citation>
    <scope>NUCLEOTIDE SEQUENCE [LARGE SCALE GENOMIC DNA]</scope>
    <source>
        <strain evidence="11">ATCC BAA-8 / DSM 12333 / NBRC 16432</strain>
    </source>
</reference>
<sequence length="753" mass="75300">MLVTLLAAVLALAPSAAVAATTAGWASWQPLAGSAGAFTTTMQLPAGGFPAATVTTDSRGGQVGVQSGASIWMSAATPPGAVYGSSQNQSYLNLRPRADNATSPSTTTYTFERPTPAGGWSFVLGDIDADRAVVIARGEDGQLLTGAELGWQGGFNYCATTPSPACTGSAADVATFDPVSGEVLGNAAGLDTSGAAGWFSPTVPITSLTVFFFQRSGFPVYQTWFASLARDITGTVTHDVDGPLGGATLTLFGPDGTQLATTTSAADGTYSFPGYAAADGYTVEVTAPPAPPGHPGYFSLAPTILPADLSTTDATGIDFGIRDIVPIAVSGAVLTTDGEPVPGVTVTLTPVGGGDPFTAVTDSQGRYVVDDVPWDLVGGQPQEYEFSLGDLPPGFTEVSAPPNITVEVGQEEPSTGNDFVVQAPASVSGTVTAGGSGVPGAVVTITGPGGTFTTPTAADGTYSFGDLPPGDYTVTLEVPFGYTADGPTEQQVTVETEDVTDVDFAVQKPGAVGGTVTDDEGNPIAGATVTVSGPDGDVALTTDDAGSYFLDQLPQGEYTITLTVPDGYTGDVTELTTTITAAGESRLDQDFVVAADEPPLTVPAGGTVTDTDGNPVPGAEVTVRDSGGAVVGTVTTGDDGTWGLELPPGAGYTAEVTPPEGYEVDGEPVLTFDVAETAVAGLDFVLQAVTAPTPTPTPGDPGPGSPGPGTPPGRLPATGADADALALTAALLAAAGCALVAAGRRRGTHARAR</sequence>
<evidence type="ECO:0000313" key="10">
    <source>
        <dbReference type="EMBL" id="ACQ82351.1"/>
    </source>
</evidence>
<comment type="catalytic activity">
    <reaction evidence="1">
        <text>Endohydrolysis of (1-&gt;4)-alpha-D-glucosidic linkages in polysaccharides containing three or more (1-&gt;4)-alpha-linked D-glucose units.</text>
        <dbReference type="EC" id="3.2.1.1"/>
    </reaction>
</comment>
<evidence type="ECO:0000256" key="2">
    <source>
        <dbReference type="ARBA" id="ARBA00007257"/>
    </source>
</evidence>
<proteinExistence type="inferred from homology"/>
<keyword evidence="8" id="KW-1133">Transmembrane helix</keyword>
<dbReference type="SUPFAM" id="SSF49452">
    <property type="entry name" value="Starch-binding domain-like"/>
    <property type="match status" value="1"/>
</dbReference>
<dbReference type="Proteomes" id="UP000007962">
    <property type="component" value="Chromosome"/>
</dbReference>
<evidence type="ECO:0000256" key="8">
    <source>
        <dbReference type="SAM" id="Phobius"/>
    </source>
</evidence>
<evidence type="ECO:0000256" key="7">
    <source>
        <dbReference type="SAM" id="MobiDB-lite"/>
    </source>
</evidence>
<dbReference type="PANTHER" id="PTHR36108:SF13">
    <property type="entry name" value="COLOSSIN-B-RELATED"/>
    <property type="match status" value="1"/>
</dbReference>
<dbReference type="GO" id="GO:0005975">
    <property type="term" value="P:carbohydrate metabolic process"/>
    <property type="evidence" value="ECO:0007669"/>
    <property type="project" value="UniProtKB-ARBA"/>
</dbReference>
<dbReference type="InterPro" id="IPR013783">
    <property type="entry name" value="Ig-like_fold"/>
</dbReference>
<evidence type="ECO:0000313" key="11">
    <source>
        <dbReference type="Proteomes" id="UP000007962"/>
    </source>
</evidence>
<evidence type="ECO:0000256" key="6">
    <source>
        <dbReference type="ARBA" id="ARBA00030238"/>
    </source>
</evidence>
<keyword evidence="4" id="KW-0964">Secreted</keyword>